<feature type="region of interest" description="Disordered" evidence="1">
    <location>
        <begin position="1088"/>
        <end position="1113"/>
    </location>
</feature>
<feature type="compositionally biased region" description="Basic and acidic residues" evidence="1">
    <location>
        <begin position="667"/>
        <end position="686"/>
    </location>
</feature>
<keyword evidence="2" id="KW-0472">Membrane</keyword>
<feature type="region of interest" description="Disordered" evidence="1">
    <location>
        <begin position="570"/>
        <end position="590"/>
    </location>
</feature>
<organism evidence="3 4">
    <name type="scientific">Membranihabitans marinus</name>
    <dbReference type="NCBI Taxonomy" id="1227546"/>
    <lineage>
        <taxon>Bacteria</taxon>
        <taxon>Pseudomonadati</taxon>
        <taxon>Bacteroidota</taxon>
        <taxon>Saprospiria</taxon>
        <taxon>Saprospirales</taxon>
        <taxon>Saprospiraceae</taxon>
        <taxon>Membranihabitans</taxon>
    </lineage>
</organism>
<proteinExistence type="predicted"/>
<sequence length="1153" mass="134180">MNNSTGYEQLIQKLNRFIRKYYTNQLIKGTLLFIGLNLFLFIIFNVLESQFYFSSSTRKVLFYSGLGVLILSFIHWIARPIFRFFQIGQTLDQEEAARIIGDHFPQVKDKLLNILQLARQTGQTENDLLLHSIEQKTNEIKLISFPKAIDLSKNRKYLRYALPPFLILIVLLFSAPSMITDSSYRLLHNNEEFERQAPFDFQLENTDLSLPQFEDIEILMNTEGSVLPQEAFITIDNFQYKMKKNDLGQFSYTLKNVGNDTRFFFSANGFSSVPYEIKILKKPSLARMKIDLDFPDYTGIKDKSLLNEGDFIVPAGTKVMWTFDTENMSKLGLKLNKEGVDTVLNTSNNIAKFGQRIYRNTDYRLVFNSSDIPRADSVQYFIESIPDEYPRISLQNEKDSLNPKIHYILGEASDDYGIRKITYNYALVPEGANPDQDIEFHSEVLSNTTGKAATFDKIIDIQNFDLAPGAALWYYFEVFDNDGVRGSKSSKTAIQRWTQKTIEEFEELEEQTEQQINSNLEDILKNQEELIKSTEELRNKLLQEKELSWQRKKEMEELLKNQDAIQQKLQETQQMHEQNSRNQEEFKNTDQQNNRDIQKMMEQAQNPKLEQLMQKIQELMDKMKKDEAIQELEQMSQEMNQTQMDLKRLEQLYKKLEMESDLMDQAEKLEELAEKQKELARQNIEEKMEEDQDNNSENTNQAGEEEDPNSEESKESDNKEKNSTENSEENKEGPSDKNQEENIEKQKKLNEEFEKISQKLEELHEKNKSLESPAKMDDPKTTSEDIKKDQNQSMEEMQSGSPQKAGQKQKDAGDKMQQMAESMQQNMQSGQEQQAKEDIKTLRQILENLVRLSFDQETLIDEVAPLSYATPQYVEKVRDQFKLKSNFSLIRDSLMALAGRNAQIETTVTEKVNLIDTHLEKSLKLMEEQEKSDAANDQRRTMKNVNDLALMLTEALQNMQMQMAQPSAMCQNPGNSSGSVPMDKITEGQKKLTEEMKNMAKKRQEGKGKGGEMSKDFAQTAAEQAALRKMLEEKQQKLMEQGKGSKQLQQLIDMMDGMETDLVNKKLTNEMMQRQQEILTRLLEAEKAEREQEMDEQRKAEEAKNVPRTLPPDLQKYLERRREEITPYQKLSPALKPYYKQLVEEYYEDLKNR</sequence>
<feature type="compositionally biased region" description="Polar residues" evidence="1">
    <location>
        <begin position="791"/>
        <end position="806"/>
    </location>
</feature>
<keyword evidence="4" id="KW-1185">Reference proteome</keyword>
<dbReference type="AlphaFoldDB" id="A0A953HTX6"/>
<feature type="transmembrane region" description="Helical" evidence="2">
    <location>
        <begin position="60"/>
        <end position="78"/>
    </location>
</feature>
<dbReference type="EMBL" id="JAHVHU010000007">
    <property type="protein sequence ID" value="MBY5958146.1"/>
    <property type="molecule type" value="Genomic_DNA"/>
</dbReference>
<keyword evidence="2" id="KW-0812">Transmembrane</keyword>
<protein>
    <submittedName>
        <fullName evidence="3">DUF4175 domain-containing protein</fullName>
    </submittedName>
</protein>
<comment type="caution">
    <text evidence="3">The sequence shown here is derived from an EMBL/GenBank/DDBJ whole genome shotgun (WGS) entry which is preliminary data.</text>
</comment>
<dbReference type="Proteomes" id="UP000753961">
    <property type="component" value="Unassembled WGS sequence"/>
</dbReference>
<name>A0A953HTX6_9BACT</name>
<gene>
    <name evidence="3" type="ORF">KUV50_08400</name>
</gene>
<reference evidence="3" key="1">
    <citation type="submission" date="2021-06" db="EMBL/GenBank/DDBJ databases">
        <title>44 bacteria genomes isolated from Dapeng, Shenzhen.</title>
        <authorList>
            <person name="Zheng W."/>
            <person name="Yu S."/>
            <person name="Huang Y."/>
        </authorList>
    </citation>
    <scope>NUCLEOTIDE SEQUENCE</scope>
    <source>
        <strain evidence="3">DP5N28-2</strain>
    </source>
</reference>
<feature type="compositionally biased region" description="Basic and acidic residues" evidence="1">
    <location>
        <begin position="578"/>
        <end position="588"/>
    </location>
</feature>
<feature type="transmembrane region" description="Helical" evidence="2">
    <location>
        <begin position="157"/>
        <end position="179"/>
    </location>
</feature>
<feature type="compositionally biased region" description="Low complexity" evidence="1">
    <location>
        <begin position="821"/>
        <end position="833"/>
    </location>
</feature>
<keyword evidence="2" id="KW-1133">Transmembrane helix</keyword>
<accession>A0A953HTX6</accession>
<dbReference type="RefSeq" id="WP_222579678.1">
    <property type="nucleotide sequence ID" value="NZ_JAHVHU010000007.1"/>
</dbReference>
<evidence type="ECO:0000256" key="1">
    <source>
        <dbReference type="SAM" id="MobiDB-lite"/>
    </source>
</evidence>
<evidence type="ECO:0000313" key="4">
    <source>
        <dbReference type="Proteomes" id="UP000753961"/>
    </source>
</evidence>
<feature type="compositionally biased region" description="Basic and acidic residues" evidence="1">
    <location>
        <begin position="711"/>
        <end position="790"/>
    </location>
</feature>
<evidence type="ECO:0000256" key="2">
    <source>
        <dbReference type="SAM" id="Phobius"/>
    </source>
</evidence>
<feature type="compositionally biased region" description="Basic and acidic residues" evidence="1">
    <location>
        <begin position="1088"/>
        <end position="1105"/>
    </location>
</feature>
<feature type="transmembrane region" description="Helical" evidence="2">
    <location>
        <begin position="26"/>
        <end position="48"/>
    </location>
</feature>
<feature type="region of interest" description="Disordered" evidence="1">
    <location>
        <begin position="667"/>
        <end position="836"/>
    </location>
</feature>
<evidence type="ECO:0000313" key="3">
    <source>
        <dbReference type="EMBL" id="MBY5958146.1"/>
    </source>
</evidence>